<dbReference type="Gene3D" id="3.40.1350.10">
    <property type="match status" value="1"/>
</dbReference>
<evidence type="ECO:0000313" key="6">
    <source>
        <dbReference type="Proteomes" id="UP000270856"/>
    </source>
</evidence>
<dbReference type="InterPro" id="IPR011335">
    <property type="entry name" value="Restrct_endonuc-II-like"/>
</dbReference>
<dbReference type="GO" id="GO:0003677">
    <property type="term" value="F:DNA binding"/>
    <property type="evidence" value="ECO:0007669"/>
    <property type="project" value="InterPro"/>
</dbReference>
<dbReference type="Pfam" id="PF03477">
    <property type="entry name" value="ATP-cone"/>
    <property type="match status" value="1"/>
</dbReference>
<evidence type="ECO:0000259" key="4">
    <source>
        <dbReference type="PROSITE" id="PS51161"/>
    </source>
</evidence>
<dbReference type="EMBL" id="RPFJ01000009">
    <property type="protein sequence ID" value="RPD97668.1"/>
    <property type="molecule type" value="Genomic_DNA"/>
</dbReference>
<evidence type="ECO:0000256" key="3">
    <source>
        <dbReference type="PROSITE-ProRule" id="PRU00492"/>
    </source>
</evidence>
<name>A0A3N4NTJ9_9FLAO</name>
<dbReference type="RefSeq" id="WP_123897395.1">
    <property type="nucleotide sequence ID" value="NZ_RPFJ01000009.1"/>
</dbReference>
<keyword evidence="2 3" id="KW-0067">ATP-binding</keyword>
<dbReference type="InterPro" id="IPR007560">
    <property type="entry name" value="Restrct_endonuc_IV_Mrr"/>
</dbReference>
<dbReference type="SUPFAM" id="SSF52980">
    <property type="entry name" value="Restriction endonuclease-like"/>
    <property type="match status" value="1"/>
</dbReference>
<feature type="domain" description="ATP-cone" evidence="4">
    <location>
        <begin position="5"/>
        <end position="109"/>
    </location>
</feature>
<proteinExistence type="predicted"/>
<organism evidence="5 6">
    <name type="scientific">Aureibaculum marinum</name>
    <dbReference type="NCBI Taxonomy" id="2487930"/>
    <lineage>
        <taxon>Bacteria</taxon>
        <taxon>Pseudomonadati</taxon>
        <taxon>Bacteroidota</taxon>
        <taxon>Flavobacteriia</taxon>
        <taxon>Flavobacteriales</taxon>
        <taxon>Flavobacteriaceae</taxon>
        <taxon>Aureibaculum</taxon>
    </lineage>
</organism>
<dbReference type="GO" id="GO:0005524">
    <property type="term" value="F:ATP binding"/>
    <property type="evidence" value="ECO:0007669"/>
    <property type="project" value="UniProtKB-UniRule"/>
</dbReference>
<evidence type="ECO:0000313" key="5">
    <source>
        <dbReference type="EMBL" id="RPD97668.1"/>
    </source>
</evidence>
<accession>A0A3N4NTJ9</accession>
<dbReference type="InterPro" id="IPR054374">
    <property type="entry name" value="AF1548-like_C"/>
</dbReference>
<comment type="caution">
    <text evidence="5">The sequence shown here is derived from an EMBL/GenBank/DDBJ whole genome shotgun (WGS) entry which is preliminary data.</text>
</comment>
<protein>
    <submittedName>
        <fullName evidence="5">ATPase</fullName>
    </submittedName>
</protein>
<dbReference type="GO" id="GO:0009307">
    <property type="term" value="P:DNA restriction-modification system"/>
    <property type="evidence" value="ECO:0007669"/>
    <property type="project" value="InterPro"/>
</dbReference>
<dbReference type="GO" id="GO:0004519">
    <property type="term" value="F:endonuclease activity"/>
    <property type="evidence" value="ECO:0007669"/>
    <property type="project" value="InterPro"/>
</dbReference>
<dbReference type="OrthoDB" id="320396at2"/>
<keyword evidence="6" id="KW-1185">Reference proteome</keyword>
<dbReference type="CDD" id="cd22308">
    <property type="entry name" value="Af1548-like"/>
    <property type="match status" value="1"/>
</dbReference>
<evidence type="ECO:0000256" key="1">
    <source>
        <dbReference type="ARBA" id="ARBA00022741"/>
    </source>
</evidence>
<keyword evidence="1 3" id="KW-0547">Nucleotide-binding</keyword>
<evidence type="ECO:0000256" key="2">
    <source>
        <dbReference type="ARBA" id="ARBA00022840"/>
    </source>
</evidence>
<dbReference type="AlphaFoldDB" id="A0A3N4NTJ9"/>
<dbReference type="Proteomes" id="UP000270856">
    <property type="component" value="Unassembled WGS sequence"/>
</dbReference>
<dbReference type="Pfam" id="PF04471">
    <property type="entry name" value="Mrr_cat"/>
    <property type="match status" value="1"/>
</dbReference>
<dbReference type="Pfam" id="PF22357">
    <property type="entry name" value="AF1548-like_C"/>
    <property type="match status" value="1"/>
</dbReference>
<reference evidence="5 6" key="1">
    <citation type="submission" date="2018-11" db="EMBL/GenBank/DDBJ databases">
        <title>Aureibaculum marinum gen. nov., sp. nov., a member of the family Flavobacteriaceae isolated from the Bohai Sea.</title>
        <authorList>
            <person name="Ji X."/>
        </authorList>
    </citation>
    <scope>NUCLEOTIDE SEQUENCE [LARGE SCALE GENOMIC DNA]</scope>
    <source>
        <strain evidence="5 6">BH-SD17</strain>
    </source>
</reference>
<gene>
    <name evidence="5" type="ORF">EGM88_07680</name>
</gene>
<sequence>MENAINIIKYSGEVEVFNIEKLKRSLRHSKASEQLVVEIAEEVQKQLTDGMTTKRIYEIAYEILKQKSKSGSARYKLKKAIMEFGPTGYPFERYIGKILEYEGFKTDVGVVMQGHCVTHEVDVTALKANEHYLVECKFHSDQGRNCNVKIPLYIQSRFKDLETHWLKQKDHSKKFHKGWVYTNTRFSTDAIQFGECAGLGLVSWDYPQQNNLKSKIDRSRLYPITALPSLSKQDKQKILNNGIVLCREVCDNPKLLNTLGIPTTKKKKILEEANELCNH</sequence>
<dbReference type="InterPro" id="IPR011856">
    <property type="entry name" value="tRNA_endonuc-like_dom_sf"/>
</dbReference>
<dbReference type="PROSITE" id="PS51161">
    <property type="entry name" value="ATP_CONE"/>
    <property type="match status" value="1"/>
</dbReference>
<dbReference type="InterPro" id="IPR005144">
    <property type="entry name" value="ATP-cone_dom"/>
</dbReference>